<evidence type="ECO:0000256" key="1">
    <source>
        <dbReference type="ARBA" id="ARBA00004167"/>
    </source>
</evidence>
<proteinExistence type="evidence at transcript level"/>
<comment type="similarity">
    <text evidence="2 8">Belongs to the glycosyltransferase 92 family.</text>
</comment>
<dbReference type="GO" id="GO:0005737">
    <property type="term" value="C:cytoplasm"/>
    <property type="evidence" value="ECO:0007669"/>
    <property type="project" value="TreeGrafter"/>
</dbReference>
<keyword evidence="9" id="KW-0732">Signal</keyword>
<dbReference type="Pfam" id="PF01697">
    <property type="entry name" value="Glyco_transf_92"/>
    <property type="match status" value="1"/>
</dbReference>
<keyword evidence="5" id="KW-0812">Transmembrane</keyword>
<keyword evidence="6" id="KW-1133">Transmembrane helix</keyword>
<dbReference type="SUPFAM" id="SSF53448">
    <property type="entry name" value="Nucleotide-diphospho-sugar transferases"/>
    <property type="match status" value="1"/>
</dbReference>
<dbReference type="InterPro" id="IPR008166">
    <property type="entry name" value="Glyco_transf_92"/>
</dbReference>
<evidence type="ECO:0000313" key="10">
    <source>
        <dbReference type="EMBL" id="ABR16589.1"/>
    </source>
</evidence>
<comment type="subcellular location">
    <subcellularLocation>
        <location evidence="1">Membrane</location>
        <topology evidence="1">Single-pass membrane protein</topology>
    </subcellularLocation>
</comment>
<dbReference type="AlphaFoldDB" id="B8LLQ9"/>
<dbReference type="EC" id="2.4.1.-" evidence="8"/>
<dbReference type="EMBL" id="EF676703">
    <property type="protein sequence ID" value="ABR16589.1"/>
    <property type="molecule type" value="mRNA"/>
</dbReference>
<evidence type="ECO:0000256" key="7">
    <source>
        <dbReference type="ARBA" id="ARBA00023136"/>
    </source>
</evidence>
<accession>B8LLQ9</accession>
<sequence length="595" mass="67443">MPRYSIIFTLLLCAIISGLITHQVYRVGFSGAQSENTSLRTSLYLEYGSRQNAALFSHKEGIVARTNLRHVNNISKNLYVQDLVLLPEDDVVLLIPIPLQGRSVNSIDIFPPKSGLFCVFSDQLSAPVKAIDYLQGRAAVRCHLGDPNWVDFLLKSGGIGTIALTSSDDNILYPFLPLLAKTVSRRPVKWNSLVYESTVQSHEYADDLILFAKGINRRQGINAKPRNLRCVFNNTVETVVTATAQEIFRCKQPEKRLRPALVGAKVTLRSVRKNNSFQLPSVAYYHPDHIIPALKRESRKLQLCACTMVFNGAKFLKEWIVYHSHLGVEQFFIYDNNSDDNLEEIIKSMADSSYNVKRHPWPWAKTQEAGFAHCALQARDSCHWVMFTDIDEFVFSPRWLNQWPNSTSNALGLLLINETTQMINSTSSLSGSPIIGQVSINCRNFGPSNLKSHPPQGVTQGYTCRQKLEQRHKSIVFLDALSPSLRNAIHHFELKPGYKTMRLTSSEAVINHYKYQAWSEFKAKFRRRVSAYVADWKDSKNLSSRDRVPGLGNEAIEPPGWENKFCEVNDTALREFTNRVFSVTEGPISVMQWQL</sequence>
<evidence type="ECO:0000256" key="9">
    <source>
        <dbReference type="SAM" id="SignalP"/>
    </source>
</evidence>
<reference evidence="10" key="1">
    <citation type="submission" date="2007-06" db="EMBL/GenBank/DDBJ databases">
        <title>Full length cDNA sequences from Sitka Spruce (Picea sitchensis).</title>
        <authorList>
            <person name="Ralph S.G."/>
            <person name="Chun H.E."/>
            <person name="Liao N."/>
            <person name="Ali J."/>
            <person name="Reid K."/>
            <person name="Kolosova N."/>
            <person name="Cooper N."/>
            <person name="Cullis C."/>
            <person name="Jancsik S."/>
            <person name="Moore R."/>
            <person name="Mayo M."/>
            <person name="Wagner S."/>
            <person name="Holt R.A."/>
            <person name="Jones S.J.M."/>
            <person name="Marra M.A."/>
            <person name="Ritland C.E."/>
            <person name="Ritland K."/>
            <person name="Bohlmann J."/>
        </authorList>
    </citation>
    <scope>NUCLEOTIDE SEQUENCE</scope>
    <source>
        <tissue evidence="10">Green portion of the leader tissue</tissue>
    </source>
</reference>
<keyword evidence="7" id="KW-0472">Membrane</keyword>
<dbReference type="CDD" id="cd00761">
    <property type="entry name" value="Glyco_tranf_GTA_type"/>
    <property type="match status" value="1"/>
</dbReference>
<keyword evidence="3 8" id="KW-0328">Glycosyltransferase</keyword>
<feature type="chain" id="PRO_5002874314" description="Glycosyltransferase family 92 protein" evidence="9">
    <location>
        <begin position="22"/>
        <end position="595"/>
    </location>
</feature>
<evidence type="ECO:0000256" key="2">
    <source>
        <dbReference type="ARBA" id="ARBA00007647"/>
    </source>
</evidence>
<dbReference type="InterPro" id="IPR029044">
    <property type="entry name" value="Nucleotide-diphossugar_trans"/>
</dbReference>
<name>B8LLQ9_PICSI</name>
<evidence type="ECO:0000256" key="4">
    <source>
        <dbReference type="ARBA" id="ARBA00022679"/>
    </source>
</evidence>
<keyword evidence="4 8" id="KW-0808">Transferase</keyword>
<dbReference type="GO" id="GO:0016757">
    <property type="term" value="F:glycosyltransferase activity"/>
    <property type="evidence" value="ECO:0007669"/>
    <property type="project" value="UniProtKB-UniRule"/>
</dbReference>
<dbReference type="GO" id="GO:0016020">
    <property type="term" value="C:membrane"/>
    <property type="evidence" value="ECO:0007669"/>
    <property type="project" value="UniProtKB-SubCell"/>
</dbReference>
<evidence type="ECO:0000256" key="8">
    <source>
        <dbReference type="RuleBase" id="RU366017"/>
    </source>
</evidence>
<feature type="signal peptide" evidence="9">
    <location>
        <begin position="1"/>
        <end position="21"/>
    </location>
</feature>
<dbReference type="PANTHER" id="PTHR21461">
    <property type="entry name" value="GLYCOSYLTRANSFERASE FAMILY 92 PROTEIN"/>
    <property type="match status" value="1"/>
</dbReference>
<evidence type="ECO:0000256" key="3">
    <source>
        <dbReference type="ARBA" id="ARBA00022676"/>
    </source>
</evidence>
<protein>
    <recommendedName>
        <fullName evidence="8">Glycosyltransferase family 92 protein</fullName>
        <ecNumber evidence="8">2.4.1.-</ecNumber>
    </recommendedName>
</protein>
<evidence type="ECO:0000256" key="6">
    <source>
        <dbReference type="ARBA" id="ARBA00022989"/>
    </source>
</evidence>
<evidence type="ECO:0000256" key="5">
    <source>
        <dbReference type="ARBA" id="ARBA00022692"/>
    </source>
</evidence>
<dbReference type="PANTHER" id="PTHR21461:SF69">
    <property type="entry name" value="GLYCOSYLTRANSFERASE FAMILY 92 PROTEIN"/>
    <property type="match status" value="1"/>
</dbReference>
<organism evidence="10">
    <name type="scientific">Picea sitchensis</name>
    <name type="common">Sitka spruce</name>
    <name type="synonym">Pinus sitchensis</name>
    <dbReference type="NCBI Taxonomy" id="3332"/>
    <lineage>
        <taxon>Eukaryota</taxon>
        <taxon>Viridiplantae</taxon>
        <taxon>Streptophyta</taxon>
        <taxon>Embryophyta</taxon>
        <taxon>Tracheophyta</taxon>
        <taxon>Spermatophyta</taxon>
        <taxon>Pinopsida</taxon>
        <taxon>Pinidae</taxon>
        <taxon>Conifers I</taxon>
        <taxon>Pinales</taxon>
        <taxon>Pinaceae</taxon>
        <taxon>Picea</taxon>
    </lineage>
</organism>